<evidence type="ECO:0000256" key="1">
    <source>
        <dbReference type="ARBA" id="ARBA00004123"/>
    </source>
</evidence>
<evidence type="ECO:0000259" key="8">
    <source>
        <dbReference type="PROSITE" id="PS50157"/>
    </source>
</evidence>
<feature type="domain" description="BZIP" evidence="9">
    <location>
        <begin position="467"/>
        <end position="530"/>
    </location>
</feature>
<evidence type="ECO:0000256" key="4">
    <source>
        <dbReference type="ARBA" id="ARBA00023242"/>
    </source>
</evidence>
<reference evidence="10 11" key="1">
    <citation type="submission" date="2024-02" db="EMBL/GenBank/DDBJ databases">
        <authorList>
            <person name="Daric V."/>
            <person name="Darras S."/>
        </authorList>
    </citation>
    <scope>NUCLEOTIDE SEQUENCE [LARGE SCALE GENOMIC DNA]</scope>
</reference>
<dbReference type="PANTHER" id="PTHR19304">
    <property type="entry name" value="CYCLIC-AMP RESPONSE ELEMENT BINDING PROTEIN"/>
    <property type="match status" value="1"/>
</dbReference>
<gene>
    <name evidence="10" type="ORF">CVLEPA_LOCUS2513</name>
</gene>
<keyword evidence="2" id="KW-0805">Transcription regulation</keyword>
<organism evidence="10 11">
    <name type="scientific">Clavelina lepadiformis</name>
    <name type="common">Light-bulb sea squirt</name>
    <name type="synonym">Ascidia lepadiformis</name>
    <dbReference type="NCBI Taxonomy" id="159417"/>
    <lineage>
        <taxon>Eukaryota</taxon>
        <taxon>Metazoa</taxon>
        <taxon>Chordata</taxon>
        <taxon>Tunicata</taxon>
        <taxon>Ascidiacea</taxon>
        <taxon>Aplousobranchia</taxon>
        <taxon>Clavelinidae</taxon>
        <taxon>Clavelina</taxon>
    </lineage>
</organism>
<keyword evidence="5" id="KW-0862">Zinc</keyword>
<dbReference type="SMART" id="SM00355">
    <property type="entry name" value="ZnF_C2H2"/>
    <property type="match status" value="1"/>
</dbReference>
<evidence type="ECO:0000256" key="5">
    <source>
        <dbReference type="PROSITE-ProRule" id="PRU00042"/>
    </source>
</evidence>
<dbReference type="InterPro" id="IPR004827">
    <property type="entry name" value="bZIP"/>
</dbReference>
<comment type="subcellular location">
    <subcellularLocation>
        <location evidence="1">Nucleus</location>
    </subcellularLocation>
</comment>
<feature type="region of interest" description="Disordered" evidence="7">
    <location>
        <begin position="378"/>
        <end position="398"/>
    </location>
</feature>
<keyword evidence="5" id="KW-0479">Metal-binding</keyword>
<accession>A0ABP0EZB4</accession>
<dbReference type="Proteomes" id="UP001642483">
    <property type="component" value="Unassembled WGS sequence"/>
</dbReference>
<dbReference type="Pfam" id="PF00170">
    <property type="entry name" value="bZIP_1"/>
    <property type="match status" value="1"/>
</dbReference>
<dbReference type="Gene3D" id="1.20.5.170">
    <property type="match status" value="1"/>
</dbReference>
<keyword evidence="3" id="KW-0804">Transcription</keyword>
<feature type="region of interest" description="Disordered" evidence="7">
    <location>
        <begin position="233"/>
        <end position="307"/>
    </location>
</feature>
<feature type="compositionally biased region" description="Polar residues" evidence="7">
    <location>
        <begin position="291"/>
        <end position="305"/>
    </location>
</feature>
<feature type="compositionally biased region" description="Low complexity" evidence="7">
    <location>
        <begin position="378"/>
        <end position="393"/>
    </location>
</feature>
<feature type="compositionally biased region" description="Polar residues" evidence="7">
    <location>
        <begin position="249"/>
        <end position="267"/>
    </location>
</feature>
<keyword evidence="5" id="KW-0863">Zinc-finger</keyword>
<keyword evidence="4" id="KW-0539">Nucleus</keyword>
<dbReference type="EMBL" id="CAWYQH010000001">
    <property type="protein sequence ID" value="CAK8672834.1"/>
    <property type="molecule type" value="Genomic_DNA"/>
</dbReference>
<dbReference type="SUPFAM" id="SSF57959">
    <property type="entry name" value="Leucine zipper domain"/>
    <property type="match status" value="1"/>
</dbReference>
<feature type="compositionally biased region" description="Polar residues" evidence="7">
    <location>
        <begin position="325"/>
        <end position="345"/>
    </location>
</feature>
<name>A0ABP0EZB4_CLALP</name>
<evidence type="ECO:0000313" key="10">
    <source>
        <dbReference type="EMBL" id="CAK8672834.1"/>
    </source>
</evidence>
<comment type="caution">
    <text evidence="10">The sequence shown here is derived from an EMBL/GenBank/DDBJ whole genome shotgun (WGS) entry which is preliminary data.</text>
</comment>
<evidence type="ECO:0000259" key="9">
    <source>
        <dbReference type="PROSITE" id="PS50217"/>
    </source>
</evidence>
<evidence type="ECO:0000313" key="11">
    <source>
        <dbReference type="Proteomes" id="UP001642483"/>
    </source>
</evidence>
<dbReference type="CDD" id="cd14687">
    <property type="entry name" value="bZIP_ATF2"/>
    <property type="match status" value="1"/>
</dbReference>
<proteinExistence type="predicted"/>
<dbReference type="InterPro" id="IPR051027">
    <property type="entry name" value="bZIP_transcription_factors"/>
</dbReference>
<feature type="compositionally biased region" description="Low complexity" evidence="7">
    <location>
        <begin position="350"/>
        <end position="362"/>
    </location>
</feature>
<feature type="region of interest" description="Disordered" evidence="7">
    <location>
        <begin position="325"/>
        <end position="364"/>
    </location>
</feature>
<dbReference type="PROSITE" id="PS50157">
    <property type="entry name" value="ZINC_FINGER_C2H2_2"/>
    <property type="match status" value="1"/>
</dbReference>
<feature type="coiled-coil region" evidence="6">
    <location>
        <begin position="492"/>
        <end position="526"/>
    </location>
</feature>
<sequence length="621" mass="66269">MSDAADPSANIENEDANERQFVCPSSGCNQKFSSPDQLAIHKQKHQMTLTLGSSKLNSLADVLPVDQTPTPTRFLHLGNQMGLFDELNPFDREFKTAQKEKRAAVAQQLQALNNKSKSPSYSVASTDGTTYSLAAPVHVIALTPTLPSPVALPTATGQFLVPPLLPSPQGLIPALQGYTATSPMQVPANLLSPTLMPFPSGYLPGMCPSMMADAQQRAAAFTHAMFAAAASASSSSATTNASAPSTISLNASEDNSVSEVPSSTMLPATSHAPLQRSRTLPAPPMVESKQEQNTSIANPSNSLSDMSHIPSIITQSVPTLLPEKNYTQSANGRSTYPSVQQQNGNGMMLSSHNPSSNTSSANPIVVISSNDPMPCFSDSDVSSSSISQMTDQSNPLNRATLPDLPSEFGSNSNLLDAKQKLKETLTSNNPQLHQVFANQNCAGMTTETKQAATGRKRGRQSQDIDPDIKRQRFLERNRAAASRCRTKKKIWVNGLENKAKGLSHTNITLQNEIAALKDEIASLKQLLLSHRDCPITKLQQQSMALAGINLDLTSAMSPTAVIKSEPNALDERVHPSLSNTLSNNSVQENISTGGQVASQTNLDVNRSNGPVYLSQLATTSS</sequence>
<evidence type="ECO:0000256" key="6">
    <source>
        <dbReference type="SAM" id="Coils"/>
    </source>
</evidence>
<protein>
    <submittedName>
        <fullName evidence="10">Uncharacterized protein</fullName>
    </submittedName>
</protein>
<evidence type="ECO:0000256" key="7">
    <source>
        <dbReference type="SAM" id="MobiDB-lite"/>
    </source>
</evidence>
<dbReference type="InterPro" id="IPR013087">
    <property type="entry name" value="Znf_C2H2_type"/>
</dbReference>
<dbReference type="PROSITE" id="PS50217">
    <property type="entry name" value="BZIP"/>
    <property type="match status" value="1"/>
</dbReference>
<keyword evidence="11" id="KW-1185">Reference proteome</keyword>
<feature type="compositionally biased region" description="Low complexity" evidence="7">
    <location>
        <begin position="233"/>
        <end position="248"/>
    </location>
</feature>
<keyword evidence="6" id="KW-0175">Coiled coil</keyword>
<feature type="domain" description="C2H2-type" evidence="8">
    <location>
        <begin position="21"/>
        <end position="45"/>
    </location>
</feature>
<evidence type="ECO:0000256" key="3">
    <source>
        <dbReference type="ARBA" id="ARBA00023163"/>
    </source>
</evidence>
<dbReference type="InterPro" id="IPR046347">
    <property type="entry name" value="bZIP_sf"/>
</dbReference>
<dbReference type="Gene3D" id="3.30.160.60">
    <property type="entry name" value="Classic Zinc Finger"/>
    <property type="match status" value="1"/>
</dbReference>
<dbReference type="SMART" id="SM00338">
    <property type="entry name" value="BRLZ"/>
    <property type="match status" value="1"/>
</dbReference>
<evidence type="ECO:0000256" key="2">
    <source>
        <dbReference type="ARBA" id="ARBA00023015"/>
    </source>
</evidence>
<dbReference type="PROSITE" id="PS00028">
    <property type="entry name" value="ZINC_FINGER_C2H2_1"/>
    <property type="match status" value="1"/>
</dbReference>
<dbReference type="PROSITE" id="PS00036">
    <property type="entry name" value="BZIP_BASIC"/>
    <property type="match status" value="1"/>
</dbReference>